<comment type="caution">
    <text evidence="1">The sequence shown here is derived from an EMBL/GenBank/DDBJ whole genome shotgun (WGS) entry which is preliminary data.</text>
</comment>
<reference evidence="1" key="1">
    <citation type="submission" date="2021-06" db="EMBL/GenBank/DDBJ databases">
        <title>Comparative genomics, transcriptomics and evolutionary studies reveal genomic signatures of adaptation to plant cell wall in hemibiotrophic fungi.</title>
        <authorList>
            <consortium name="DOE Joint Genome Institute"/>
            <person name="Baroncelli R."/>
            <person name="Diaz J.F."/>
            <person name="Benocci T."/>
            <person name="Peng M."/>
            <person name="Battaglia E."/>
            <person name="Haridas S."/>
            <person name="Andreopoulos W."/>
            <person name="Labutti K."/>
            <person name="Pangilinan J."/>
            <person name="Floch G.L."/>
            <person name="Makela M.R."/>
            <person name="Henrissat B."/>
            <person name="Grigoriev I.V."/>
            <person name="Crouch J.A."/>
            <person name="De Vries R.P."/>
            <person name="Sukno S.A."/>
            <person name="Thon M.R."/>
        </authorList>
    </citation>
    <scope>NUCLEOTIDE SEQUENCE</scope>
    <source>
        <strain evidence="1">MAFF235873</strain>
    </source>
</reference>
<organism evidence="1 2">
    <name type="scientific">Colletotrichum zoysiae</name>
    <dbReference type="NCBI Taxonomy" id="1216348"/>
    <lineage>
        <taxon>Eukaryota</taxon>
        <taxon>Fungi</taxon>
        <taxon>Dikarya</taxon>
        <taxon>Ascomycota</taxon>
        <taxon>Pezizomycotina</taxon>
        <taxon>Sordariomycetes</taxon>
        <taxon>Hypocreomycetidae</taxon>
        <taxon>Glomerellales</taxon>
        <taxon>Glomerellaceae</taxon>
        <taxon>Colletotrichum</taxon>
        <taxon>Colletotrichum graminicola species complex</taxon>
    </lineage>
</organism>
<evidence type="ECO:0000313" key="1">
    <source>
        <dbReference type="EMBL" id="KAK2020915.1"/>
    </source>
</evidence>
<accession>A0AAD9H1Y7</accession>
<dbReference type="Proteomes" id="UP001232148">
    <property type="component" value="Unassembled WGS sequence"/>
</dbReference>
<evidence type="ECO:0000313" key="2">
    <source>
        <dbReference type="Proteomes" id="UP001232148"/>
    </source>
</evidence>
<proteinExistence type="predicted"/>
<sequence>MSDRLSTIKNLKIHSSKHLTLSAHGHPLQAYYQCQNIPQLATDLRPPAVHAVGNSLSATRQYELALASKSSMDPKILSPAMAFGYRLERRRIFRDIHNGQPRTFRNSCFQPWLFVNDDNQYATVDVSWFSDMNLPLTFGSGPFLNFPRFRTNSLLRSAALSHAIVLKDTN</sequence>
<name>A0AAD9H1Y7_9PEZI</name>
<gene>
    <name evidence="1" type="ORF">LX32DRAFT_646932</name>
</gene>
<protein>
    <submittedName>
        <fullName evidence="1">Uncharacterized protein</fullName>
    </submittedName>
</protein>
<dbReference type="EMBL" id="MU843157">
    <property type="protein sequence ID" value="KAK2020915.1"/>
    <property type="molecule type" value="Genomic_DNA"/>
</dbReference>
<dbReference type="AlphaFoldDB" id="A0AAD9H1Y7"/>
<keyword evidence="2" id="KW-1185">Reference proteome</keyword>